<sequence length="161" mass="18588">MGQSANCCKQQTDNISDEQSEQINSEYFGPHYASQYSIKTKFITDFEACINNIQELRKPSQTVSSTNHTDQEVVLNSIQQNEKFLTNTNQILDSLFDLDSHNLNSSYDNNSINGHRSILKKKDLKTFKPPKSVKFNNPDQKKKMNKTQQKQLGELLKRKRN</sequence>
<proteinExistence type="predicted"/>
<dbReference type="AlphaFoldDB" id="A0A8S1MA81"/>
<protein>
    <submittedName>
        <fullName evidence="2">Uncharacterized protein</fullName>
    </submittedName>
</protein>
<accession>A0A8S1MA81</accession>
<evidence type="ECO:0000256" key="1">
    <source>
        <dbReference type="SAM" id="MobiDB-lite"/>
    </source>
</evidence>
<keyword evidence="3" id="KW-1185">Reference proteome</keyword>
<dbReference type="OrthoDB" id="310370at2759"/>
<comment type="caution">
    <text evidence="2">The sequence shown here is derived from an EMBL/GenBank/DDBJ whole genome shotgun (WGS) entry which is preliminary data.</text>
</comment>
<dbReference type="Proteomes" id="UP000692954">
    <property type="component" value="Unassembled WGS sequence"/>
</dbReference>
<evidence type="ECO:0000313" key="2">
    <source>
        <dbReference type="EMBL" id="CAD8074941.1"/>
    </source>
</evidence>
<gene>
    <name evidence="2" type="ORF">PSON_ATCC_30995.1.T0320355</name>
</gene>
<organism evidence="2 3">
    <name type="scientific">Paramecium sonneborni</name>
    <dbReference type="NCBI Taxonomy" id="65129"/>
    <lineage>
        <taxon>Eukaryota</taxon>
        <taxon>Sar</taxon>
        <taxon>Alveolata</taxon>
        <taxon>Ciliophora</taxon>
        <taxon>Intramacronucleata</taxon>
        <taxon>Oligohymenophorea</taxon>
        <taxon>Peniculida</taxon>
        <taxon>Parameciidae</taxon>
        <taxon>Paramecium</taxon>
    </lineage>
</organism>
<dbReference type="EMBL" id="CAJJDN010000032">
    <property type="protein sequence ID" value="CAD8074941.1"/>
    <property type="molecule type" value="Genomic_DNA"/>
</dbReference>
<name>A0A8S1MA81_9CILI</name>
<evidence type="ECO:0000313" key="3">
    <source>
        <dbReference type="Proteomes" id="UP000692954"/>
    </source>
</evidence>
<reference evidence="2" key="1">
    <citation type="submission" date="2021-01" db="EMBL/GenBank/DDBJ databases">
        <authorList>
            <consortium name="Genoscope - CEA"/>
            <person name="William W."/>
        </authorList>
    </citation>
    <scope>NUCLEOTIDE SEQUENCE</scope>
</reference>
<feature type="region of interest" description="Disordered" evidence="1">
    <location>
        <begin position="128"/>
        <end position="161"/>
    </location>
</feature>